<dbReference type="Proteomes" id="UP000035763">
    <property type="component" value="Unassembled WGS sequence"/>
</dbReference>
<dbReference type="SMART" id="SM00060">
    <property type="entry name" value="FN3"/>
    <property type="match status" value="2"/>
</dbReference>
<feature type="compositionally biased region" description="Pro residues" evidence="4">
    <location>
        <begin position="526"/>
        <end position="538"/>
    </location>
</feature>
<dbReference type="PROSITE" id="PS50853">
    <property type="entry name" value="FN3"/>
    <property type="match status" value="2"/>
</dbReference>
<dbReference type="SUPFAM" id="SSF49265">
    <property type="entry name" value="Fibronectin type III"/>
    <property type="match status" value="1"/>
</dbReference>
<dbReference type="InterPro" id="IPR036116">
    <property type="entry name" value="FN3_sf"/>
</dbReference>
<dbReference type="GO" id="GO:0000272">
    <property type="term" value="P:polysaccharide catabolic process"/>
    <property type="evidence" value="ECO:0007669"/>
    <property type="project" value="UniProtKB-KW"/>
</dbReference>
<feature type="region of interest" description="Disordered" evidence="4">
    <location>
        <begin position="511"/>
        <end position="555"/>
    </location>
</feature>
<evidence type="ECO:0000256" key="1">
    <source>
        <dbReference type="ARBA" id="ARBA00022737"/>
    </source>
</evidence>
<dbReference type="STRING" id="1193182.BN11_2090003"/>
<protein>
    <recommendedName>
        <fullName evidence="5">Fibronectin type-III domain-containing protein</fullName>
    </recommendedName>
</protein>
<evidence type="ECO:0000256" key="2">
    <source>
        <dbReference type="ARBA" id="ARBA00023295"/>
    </source>
</evidence>
<reference evidence="6 7" key="1">
    <citation type="journal article" date="2013" name="ISME J.">
        <title>A metabolic model for members of the genus Tetrasphaera involved in enhanced biological phosphorus removal.</title>
        <authorList>
            <person name="Kristiansen R."/>
            <person name="Nguyen H.T.T."/>
            <person name="Saunders A.M."/>
            <person name="Nielsen J.L."/>
            <person name="Wimmer R."/>
            <person name="Le V.Q."/>
            <person name="McIlroy S.J."/>
            <person name="Petrovski S."/>
            <person name="Seviour R.J."/>
            <person name="Calteau A."/>
            <person name="Nielsen K.L."/>
            <person name="Nielsen P.H."/>
        </authorList>
    </citation>
    <scope>NUCLEOTIDE SEQUENCE [LARGE SCALE GENOMIC DNA]</scope>
    <source>
        <strain evidence="6 7">Ben110</strain>
    </source>
</reference>
<evidence type="ECO:0000313" key="7">
    <source>
        <dbReference type="Proteomes" id="UP000035763"/>
    </source>
</evidence>
<keyword evidence="1" id="KW-0677">Repeat</keyword>
<evidence type="ECO:0000256" key="4">
    <source>
        <dbReference type="SAM" id="MobiDB-lite"/>
    </source>
</evidence>
<keyword evidence="2" id="KW-0378">Hydrolase</keyword>
<organism evidence="6 7">
    <name type="scientific">Nostocoides australiense Ben110</name>
    <dbReference type="NCBI Taxonomy" id="1193182"/>
    <lineage>
        <taxon>Bacteria</taxon>
        <taxon>Bacillati</taxon>
        <taxon>Actinomycetota</taxon>
        <taxon>Actinomycetes</taxon>
        <taxon>Micrococcales</taxon>
        <taxon>Intrasporangiaceae</taxon>
        <taxon>Nostocoides</taxon>
    </lineage>
</organism>
<feature type="region of interest" description="Disordered" evidence="4">
    <location>
        <begin position="424"/>
        <end position="450"/>
    </location>
</feature>
<proteinExistence type="predicted"/>
<dbReference type="InterPro" id="IPR050964">
    <property type="entry name" value="Striated_Muscle_Regulatory"/>
</dbReference>
<evidence type="ECO:0000259" key="5">
    <source>
        <dbReference type="PROSITE" id="PS50853"/>
    </source>
</evidence>
<dbReference type="EMBL" id="CAJA01000123">
    <property type="protein sequence ID" value="CCH72895.1"/>
    <property type="molecule type" value="Genomic_DNA"/>
</dbReference>
<keyword evidence="2" id="KW-0326">Glycosidase</keyword>
<dbReference type="InterPro" id="IPR003961">
    <property type="entry name" value="FN3_dom"/>
</dbReference>
<dbReference type="AlphaFoldDB" id="W6JWA8"/>
<dbReference type="PANTHER" id="PTHR13817">
    <property type="entry name" value="TITIN"/>
    <property type="match status" value="1"/>
</dbReference>
<dbReference type="OrthoDB" id="5241356at2"/>
<keyword evidence="3" id="KW-0624">Polysaccharide degradation</keyword>
<keyword evidence="7" id="KW-1185">Reference proteome</keyword>
<feature type="compositionally biased region" description="Basic and acidic residues" evidence="4">
    <location>
        <begin position="512"/>
        <end position="522"/>
    </location>
</feature>
<comment type="caution">
    <text evidence="6">The sequence shown here is derived from an EMBL/GenBank/DDBJ whole genome shotgun (WGS) entry which is preliminary data.</text>
</comment>
<dbReference type="Pfam" id="PF00041">
    <property type="entry name" value="fn3"/>
    <property type="match status" value="1"/>
</dbReference>
<evidence type="ECO:0000313" key="6">
    <source>
        <dbReference type="EMBL" id="CCH72895.1"/>
    </source>
</evidence>
<feature type="domain" description="Fibronectin type-III" evidence="5">
    <location>
        <begin position="1"/>
        <end position="69"/>
    </location>
</feature>
<keyword evidence="3" id="KW-0119">Carbohydrate metabolism</keyword>
<dbReference type="CDD" id="cd00063">
    <property type="entry name" value="FN3"/>
    <property type="match status" value="2"/>
</dbReference>
<evidence type="ECO:0000256" key="3">
    <source>
        <dbReference type="ARBA" id="ARBA00023326"/>
    </source>
</evidence>
<accession>W6JWA8</accession>
<dbReference type="InterPro" id="IPR013783">
    <property type="entry name" value="Ig-like_fold"/>
</dbReference>
<feature type="domain" description="Fibronectin type-III" evidence="5">
    <location>
        <begin position="73"/>
        <end position="162"/>
    </location>
</feature>
<name>W6JWA8_9MICO</name>
<gene>
    <name evidence="6" type="ORF">BN11_2090003</name>
</gene>
<sequence>MSWQPGAANGSPIDAYEVSGGGRTQRCAASPCLISGLPLGEPVSFVVRAHNEAGWSDPSTPSPAITIEQVPGPPANFVVAGTGDGSVSLAWGRPSGGTSVTGYRLTWQPGTGGGAMELTAGAGSATVTGLTNGTDYTFTLVATNAAGDSVPVSASGIPVGPPSAPVIADAPYRDAGDGANAIIDVSWAASAPNGPGTVGYAVRMDGTVICETSGTTCTTPPVAYGSSVTLTVTATNSAGLTADSESVTVSPIGTPDAWSPIAAGETGTGEVTVTFDVPATHGAPCEVVLFVDGTSRPVGTFGPGAVPGQSVTVGELGPGTHTFRLQLCPADGGPLSDEVRVTLVGPLGVPAFAAVSVSGTTVSYTVTVPGGSAGRDGVSLTVSVVENPSLTETFMVRSDENYSGSFDIGYGATATLQAVVADGSGSNTATADPVTTGPAPTPAGVALSEGPASTCTDTGLPCAWAVIVDAHDFDGTNITCTLNGSGSYQISNGTNTLPSQPYLDSLTVECTDETRESARDTRSPWGTPPPPPGGPPGTAPSRTAIPAGRHRKPGS</sequence>
<dbReference type="GO" id="GO:0016798">
    <property type="term" value="F:hydrolase activity, acting on glycosyl bonds"/>
    <property type="evidence" value="ECO:0007669"/>
    <property type="project" value="UniProtKB-KW"/>
</dbReference>
<dbReference type="PANTHER" id="PTHR13817:SF73">
    <property type="entry name" value="FIBRONECTIN TYPE-III DOMAIN-CONTAINING PROTEIN"/>
    <property type="match status" value="1"/>
</dbReference>
<feature type="compositionally biased region" description="Low complexity" evidence="4">
    <location>
        <begin position="428"/>
        <end position="446"/>
    </location>
</feature>
<dbReference type="Gene3D" id="2.60.40.10">
    <property type="entry name" value="Immunoglobulins"/>
    <property type="match status" value="3"/>
</dbReference>